<dbReference type="Proteomes" id="UP000466692">
    <property type="component" value="Unassembled WGS sequence"/>
</dbReference>
<comment type="caution">
    <text evidence="1">The sequence shown here is derived from an EMBL/GenBank/DDBJ whole genome shotgun (WGS) entry which is preliminary data.</text>
</comment>
<reference evidence="1" key="1">
    <citation type="submission" date="2019-11" db="EMBL/GenBank/DDBJ databases">
        <title>Genome sequences of 17 halophilic strains isolated from different environments.</title>
        <authorList>
            <person name="Furrow R.E."/>
        </authorList>
    </citation>
    <scope>NUCLEOTIDE SEQUENCE</scope>
    <source>
        <strain evidence="1">22510_22_Filter</strain>
    </source>
</reference>
<evidence type="ECO:0000313" key="1">
    <source>
        <dbReference type="EMBL" id="MYL53348.1"/>
    </source>
</evidence>
<gene>
    <name evidence="1" type="ORF">GLW08_08355</name>
</gene>
<proteinExistence type="predicted"/>
<sequence length="1214" mass="135134">MKIRIGYLHILIILPLVIMFTVMYLPGQVDAEKTQQEVINDMKESPLYQMTDYKPMQYSTDQDLKFSNDVRISGNPTISSQSVAFLKSVSISGNTNFDINGDAYFYERLMVSGNTDITVKEDTYFYNGADISGNTEFIVENDAYIKGSQLFAFNGSKSKICVRGTLHYEGSKPDYVHEEACTQKGNGIYAQHISDSDQNDDSDSDDDSSNNDDDNNNNENQGSPSLNVNVTPSNDNIIKPVNGPAEGNVDIELLTEGALQASRRQPIDVAFIFDVSGSMNDGSKLRDAKEAFANAINEFETNGHPDDRFAIIPFSTDVGKVGGRGEDYLDLTKDLNSIRSFSEDLYANGGTNYTQALEKANELLKGSDRNKSIIFLTDGEPTESKGYDTVRYTTNDCAFWDWRCEDEEHTVEALHRYTIYTNNSTSVQVKLYDNWYPRGGFTLEQVQESIRNHINEQVEKLAANKIKLYSIGFGQKENVDMNLLEELSASTGAYASQATTEFINSEINKISQDINQLALSQISLNVKLPDNVAVKAGSNATVEDGYANVNMKDVQFDEDGNMKPSFTYDLPLTFSQAGEYTFDDVTLTYKDLDGDVQTVNHPSFTMNVSEKEAPTFSGAAEFENPDNVSQLKKKRSSDGNLIEDNQFTVNYSLIPKNGLGEGILSNIMIYQPLPEGIALNDSSIEVIEEEGVRYAKVPLSQSIAYNGTVNTNSEELQLSESFEADRISDGFDQITLINNQQNADEPWRLQFRTNNNLDEDISVEMVFEDGSSTYIQELTSNSVWKDKYAKQPTKLIYQNNSSLQFDPNELQAKLDLKAIAAVNTKLPSAEVRYEDSSSGSLMNTLAKPEETISYEVLLEKATSNNYTLYKTLEDGVITKLAGSNEGSKQFVGNTKPYDGLVTDMQFANDQREIVITYLDGTTKRIKLEPTIFVEGDDGNQSVVPYGEIPTYSYTGDIFTFGQQLNQLITPKEDVEYSYTIYDKNGQELTSGTLTEGNTYQTTRNINPDYQKVVVQAQGGFADASKQVSFIVESKIKQPTRIDFKDDGYVMFVGEDRDFSDEVVFTPSENVDKSISSWSVTGNNGNVNQNGSVLTAREPGTVNLVVRTPSGLNASVPVTVKLKEPTSIGFKDDTYTMQIGSTRDFSSEFVIEPANNVNDAVKKWKVQNPSILSNNRFTVRAKKLGHSDFTVEMPNGKTATITINVVRDSEVQNRW</sequence>
<keyword evidence="2" id="KW-1185">Reference proteome</keyword>
<accession>A0ACC7VEF9</accession>
<protein>
    <submittedName>
        <fullName evidence="1">VWA domain-containing protein</fullName>
    </submittedName>
</protein>
<evidence type="ECO:0000313" key="2">
    <source>
        <dbReference type="Proteomes" id="UP000466692"/>
    </source>
</evidence>
<dbReference type="EMBL" id="WMEU01000002">
    <property type="protein sequence ID" value="MYL53348.1"/>
    <property type="molecule type" value="Genomic_DNA"/>
</dbReference>
<organism evidence="1 2">
    <name type="scientific">Pontibacillus yanchengensis</name>
    <dbReference type="NCBI Taxonomy" id="462910"/>
    <lineage>
        <taxon>Bacteria</taxon>
        <taxon>Bacillati</taxon>
        <taxon>Bacillota</taxon>
        <taxon>Bacilli</taxon>
        <taxon>Bacillales</taxon>
        <taxon>Bacillaceae</taxon>
        <taxon>Pontibacillus</taxon>
    </lineage>
</organism>
<name>A0ACC7VEF9_9BACI</name>